<name>A0A232EYF2_9HYME</name>
<dbReference type="AlphaFoldDB" id="A0A232EYF2"/>
<keyword evidence="3" id="KW-1185">Reference proteome</keyword>
<organism evidence="2 3">
    <name type="scientific">Trichomalopsis sarcophagae</name>
    <dbReference type="NCBI Taxonomy" id="543379"/>
    <lineage>
        <taxon>Eukaryota</taxon>
        <taxon>Metazoa</taxon>
        <taxon>Ecdysozoa</taxon>
        <taxon>Arthropoda</taxon>
        <taxon>Hexapoda</taxon>
        <taxon>Insecta</taxon>
        <taxon>Pterygota</taxon>
        <taxon>Neoptera</taxon>
        <taxon>Endopterygota</taxon>
        <taxon>Hymenoptera</taxon>
        <taxon>Apocrita</taxon>
        <taxon>Proctotrupomorpha</taxon>
        <taxon>Chalcidoidea</taxon>
        <taxon>Pteromalidae</taxon>
        <taxon>Pteromalinae</taxon>
        <taxon>Trichomalopsis</taxon>
    </lineage>
</organism>
<proteinExistence type="predicted"/>
<evidence type="ECO:0000256" key="1">
    <source>
        <dbReference type="SAM" id="Coils"/>
    </source>
</evidence>
<dbReference type="Proteomes" id="UP000215335">
    <property type="component" value="Unassembled WGS sequence"/>
</dbReference>
<keyword evidence="1" id="KW-0175">Coiled coil</keyword>
<comment type="caution">
    <text evidence="2">The sequence shown here is derived from an EMBL/GenBank/DDBJ whole genome shotgun (WGS) entry which is preliminary data.</text>
</comment>
<feature type="coiled-coil region" evidence="1">
    <location>
        <begin position="45"/>
        <end position="79"/>
    </location>
</feature>
<accession>A0A232EYF2</accession>
<evidence type="ECO:0000313" key="2">
    <source>
        <dbReference type="EMBL" id="OXU23391.1"/>
    </source>
</evidence>
<evidence type="ECO:0000313" key="3">
    <source>
        <dbReference type="Proteomes" id="UP000215335"/>
    </source>
</evidence>
<gene>
    <name evidence="2" type="ORF">TSAR_007944</name>
</gene>
<reference evidence="2 3" key="1">
    <citation type="journal article" date="2017" name="Curr. Biol.">
        <title>The Evolution of Venom by Co-option of Single-Copy Genes.</title>
        <authorList>
            <person name="Martinson E.O."/>
            <person name="Mrinalini"/>
            <person name="Kelkar Y.D."/>
            <person name="Chang C.H."/>
            <person name="Werren J.H."/>
        </authorList>
    </citation>
    <scope>NUCLEOTIDE SEQUENCE [LARGE SCALE GENOMIC DNA]</scope>
    <source>
        <strain evidence="2 3">Alberta</strain>
        <tissue evidence="2">Whole body</tissue>
    </source>
</reference>
<dbReference type="EMBL" id="NNAY01001627">
    <property type="protein sequence ID" value="OXU23391.1"/>
    <property type="molecule type" value="Genomic_DNA"/>
</dbReference>
<sequence length="89" mass="9645">MFWRDFPSRPFASLLLGGDSSREQGFGVPRGVSSALADGGATVDRKELNTSISALETQLADNMEENNTLRDELQQTQQLLKVSSCSPGL</sequence>
<protein>
    <submittedName>
        <fullName evidence="2">Uncharacterized protein</fullName>
    </submittedName>
</protein>